<evidence type="ECO:0000256" key="21">
    <source>
        <dbReference type="ARBA" id="ARBA00037299"/>
    </source>
</evidence>
<evidence type="ECO:0000256" key="15">
    <source>
        <dbReference type="ARBA" id="ARBA00023065"/>
    </source>
</evidence>
<evidence type="ECO:0000256" key="13">
    <source>
        <dbReference type="ARBA" id="ARBA00022989"/>
    </source>
</evidence>
<dbReference type="GeneTree" id="ENSGT00940000155147"/>
<evidence type="ECO:0000256" key="12">
    <source>
        <dbReference type="ARBA" id="ARBA00022796"/>
    </source>
</evidence>
<dbReference type="Ensembl" id="ENSCLMT00005027435.1">
    <property type="protein sequence ID" value="ENSCLMP00005026277.1"/>
    <property type="gene ID" value="ENSCLMG00005012830.1"/>
</dbReference>
<dbReference type="GO" id="GO:0031901">
    <property type="term" value="C:early endosome membrane"/>
    <property type="evidence" value="ECO:0007669"/>
    <property type="project" value="UniProtKB-SubCell"/>
</dbReference>
<dbReference type="GO" id="GO:0031902">
    <property type="term" value="C:late endosome membrane"/>
    <property type="evidence" value="ECO:0007669"/>
    <property type="project" value="UniProtKB-SubCell"/>
</dbReference>
<evidence type="ECO:0000256" key="22">
    <source>
        <dbReference type="RuleBase" id="RU367022"/>
    </source>
</evidence>
<dbReference type="AlphaFoldDB" id="A0A8C3G0Y0"/>
<keyword evidence="12 22" id="KW-0187">Copper transport</keyword>
<evidence type="ECO:0000256" key="17">
    <source>
        <dbReference type="ARBA" id="ARBA00023136"/>
    </source>
</evidence>
<sequence>MGSRTDWIPLRHHHILHRRPSGTVWPHRATPPSTTSRDLHLVWLHLPEPDGLCARTPLSSLGAQRANRITAVCSVMSPAFIPSVSPLESTSLSAMDHMNHMNHSAMDHSAMDHSTMDHHHTVSPPTTSGHDHGGGVVGGEGHGGMVMTFYFGYNVELLFTGLLINSPGEMFGACIGVFLLAVLYEGLKMGRETLLRRSQVNVRYNSMPLPGADGTVLMETHKTVGSVIDDQCLEEAERSVGLKSRLSRNFIRQRMISPAHFLQTLLHIIQVVVSYFLMLVFMTYNAYLCIAVAAGAGMGYFLFSWRKAVVVDITEHCH</sequence>
<evidence type="ECO:0000256" key="3">
    <source>
        <dbReference type="ARBA" id="ARBA00004424"/>
    </source>
</evidence>
<dbReference type="GO" id="GO:0016323">
    <property type="term" value="C:basolateral plasma membrane"/>
    <property type="evidence" value="ECO:0007669"/>
    <property type="project" value="UniProtKB-SubCell"/>
</dbReference>
<evidence type="ECO:0000256" key="2">
    <source>
        <dbReference type="ARBA" id="ARBA00004195"/>
    </source>
</evidence>
<comment type="catalytic activity">
    <reaction evidence="20">
        <text>Ag(+)(out) = Ag(+)(in)</text>
        <dbReference type="Rhea" id="RHEA:75207"/>
        <dbReference type="ChEBI" id="CHEBI:49468"/>
    </reaction>
</comment>
<reference evidence="23" key="2">
    <citation type="submission" date="2025-09" db="UniProtKB">
        <authorList>
            <consortium name="Ensembl"/>
        </authorList>
    </citation>
    <scope>IDENTIFICATION</scope>
</reference>
<keyword evidence="18" id="KW-1015">Disulfide bond</keyword>
<feature type="transmembrane region" description="Helical" evidence="22">
    <location>
        <begin position="170"/>
        <end position="187"/>
    </location>
</feature>
<dbReference type="PANTHER" id="PTHR12483:SF22">
    <property type="entry name" value="HIGH AFFINITY COPPER UPTAKE PROTEIN 1"/>
    <property type="match status" value="1"/>
</dbReference>
<keyword evidence="7 22" id="KW-0813">Transport</keyword>
<evidence type="ECO:0000256" key="11">
    <source>
        <dbReference type="ARBA" id="ARBA00022753"/>
    </source>
</evidence>
<comment type="subcellular location">
    <subcellularLocation>
        <location evidence="3">Apical cell membrane</location>
        <topology evidence="3">Multi-pass membrane protein</topology>
    </subcellularLocation>
    <subcellularLocation>
        <location evidence="5">Basolateral cell membrane</location>
        <topology evidence="5">Multi-pass membrane protein</topology>
    </subcellularLocation>
    <subcellularLocation>
        <location evidence="4">Early endosome membrane</location>
        <topology evidence="4">Multi-pass membrane protein</topology>
    </subcellularLocation>
    <subcellularLocation>
        <location evidence="1">Late endosome membrane</location>
        <topology evidence="1">Multi-pass membrane protein</topology>
    </subcellularLocation>
    <subcellularLocation>
        <location evidence="22">Membrane</location>
        <topology evidence="22">Multi-pass membrane protein</topology>
    </subcellularLocation>
    <subcellularLocation>
        <location evidence="2">Recycling endosome membrane</location>
        <topology evidence="2">Multi-pass membrane protein</topology>
    </subcellularLocation>
</comment>
<keyword evidence="10 22" id="KW-0812">Transmembrane</keyword>
<evidence type="ECO:0000256" key="8">
    <source>
        <dbReference type="ARBA" id="ARBA00022475"/>
    </source>
</evidence>
<evidence type="ECO:0000313" key="24">
    <source>
        <dbReference type="Proteomes" id="UP000694565"/>
    </source>
</evidence>
<feature type="transmembrane region" description="Helical" evidence="22">
    <location>
        <begin position="255"/>
        <end position="278"/>
    </location>
</feature>
<keyword evidence="16" id="KW-0558">Oxidation</keyword>
<evidence type="ECO:0000313" key="23">
    <source>
        <dbReference type="Ensembl" id="ENSCLMP00005026277.1"/>
    </source>
</evidence>
<keyword evidence="24" id="KW-1185">Reference proteome</keyword>
<evidence type="ECO:0000256" key="16">
    <source>
        <dbReference type="ARBA" id="ARBA00023097"/>
    </source>
</evidence>
<keyword evidence="17 22" id="KW-0472">Membrane</keyword>
<feature type="transmembrane region" description="Helical" evidence="22">
    <location>
        <begin position="284"/>
        <end position="303"/>
    </location>
</feature>
<evidence type="ECO:0000256" key="14">
    <source>
        <dbReference type="ARBA" id="ARBA00023008"/>
    </source>
</evidence>
<reference evidence="23" key="1">
    <citation type="submission" date="2025-08" db="UniProtKB">
        <authorList>
            <consortium name="Ensembl"/>
        </authorList>
    </citation>
    <scope>IDENTIFICATION</scope>
</reference>
<evidence type="ECO:0000256" key="9">
    <source>
        <dbReference type="ARBA" id="ARBA00022553"/>
    </source>
</evidence>
<dbReference type="GO" id="GO:0016324">
    <property type="term" value="C:apical plasma membrane"/>
    <property type="evidence" value="ECO:0007669"/>
    <property type="project" value="UniProtKB-SubCell"/>
</dbReference>
<evidence type="ECO:0000256" key="6">
    <source>
        <dbReference type="ARBA" id="ARBA00006921"/>
    </source>
</evidence>
<evidence type="ECO:0000256" key="20">
    <source>
        <dbReference type="ARBA" id="ARBA00036430"/>
    </source>
</evidence>
<dbReference type="GO" id="GO:0055038">
    <property type="term" value="C:recycling endosome membrane"/>
    <property type="evidence" value="ECO:0007669"/>
    <property type="project" value="UniProtKB-SubCell"/>
</dbReference>
<dbReference type="Proteomes" id="UP000694565">
    <property type="component" value="Unplaced"/>
</dbReference>
<evidence type="ECO:0000256" key="10">
    <source>
        <dbReference type="ARBA" id="ARBA00022692"/>
    </source>
</evidence>
<evidence type="ECO:0000256" key="18">
    <source>
        <dbReference type="ARBA" id="ARBA00023157"/>
    </source>
</evidence>
<keyword evidence="9" id="KW-0597">Phosphoprotein</keyword>
<name>A0A8C3G0Y0_CYCLU</name>
<dbReference type="Pfam" id="PF04145">
    <property type="entry name" value="Ctr"/>
    <property type="match status" value="1"/>
</dbReference>
<keyword evidence="11" id="KW-0967">Endosome</keyword>
<dbReference type="InterPro" id="IPR007274">
    <property type="entry name" value="Cop_transporter"/>
</dbReference>
<evidence type="ECO:0000256" key="5">
    <source>
        <dbReference type="ARBA" id="ARBA00004554"/>
    </source>
</evidence>
<evidence type="ECO:0000256" key="7">
    <source>
        <dbReference type="ARBA" id="ARBA00022448"/>
    </source>
</evidence>
<protein>
    <recommendedName>
        <fullName evidence="22">Copper transport protein</fullName>
    </recommendedName>
</protein>
<keyword evidence="15 22" id="KW-0406">Ion transport</keyword>
<evidence type="ECO:0000256" key="1">
    <source>
        <dbReference type="ARBA" id="ARBA00004107"/>
    </source>
</evidence>
<accession>A0A8C3G0Y0</accession>
<evidence type="ECO:0000256" key="19">
    <source>
        <dbReference type="ARBA" id="ARBA00036192"/>
    </source>
</evidence>
<organism evidence="23 24">
    <name type="scientific">Cyclopterus lumpus</name>
    <name type="common">Lumpsucker</name>
    <dbReference type="NCBI Taxonomy" id="8103"/>
    <lineage>
        <taxon>Eukaryota</taxon>
        <taxon>Metazoa</taxon>
        <taxon>Chordata</taxon>
        <taxon>Craniata</taxon>
        <taxon>Vertebrata</taxon>
        <taxon>Euteleostomi</taxon>
        <taxon>Actinopterygii</taxon>
        <taxon>Neopterygii</taxon>
        <taxon>Teleostei</taxon>
        <taxon>Neoteleostei</taxon>
        <taxon>Acanthomorphata</taxon>
        <taxon>Eupercaria</taxon>
        <taxon>Perciformes</taxon>
        <taxon>Cottioidei</taxon>
        <taxon>Cottales</taxon>
        <taxon>Cyclopteridae</taxon>
        <taxon>Cyclopterus</taxon>
    </lineage>
</organism>
<keyword evidence="8" id="KW-1003">Cell membrane</keyword>
<comment type="function">
    <text evidence="21">Mobilizes copper(1+) out of the endosomal compartment, making copper(1+) available for export out of the cells.</text>
</comment>
<comment type="catalytic activity">
    <reaction evidence="19">
        <text>Cu(+)(out) = Cu(+)(in)</text>
        <dbReference type="Rhea" id="RHEA:75211"/>
        <dbReference type="ChEBI" id="CHEBI:49552"/>
    </reaction>
</comment>
<keyword evidence="14 22" id="KW-0186">Copper</keyword>
<evidence type="ECO:0000256" key="4">
    <source>
        <dbReference type="ARBA" id="ARBA00004520"/>
    </source>
</evidence>
<proteinExistence type="inferred from homology"/>
<dbReference type="PANTHER" id="PTHR12483">
    <property type="entry name" value="SOLUTE CARRIER FAMILY 31 COPPER TRANSPORTERS"/>
    <property type="match status" value="1"/>
</dbReference>
<keyword evidence="13 22" id="KW-1133">Transmembrane helix</keyword>
<comment type="similarity">
    <text evidence="6 22">Belongs to the copper transporter (Ctr) (TC 1.A.56) family. SLC31A subfamily.</text>
</comment>
<dbReference type="GO" id="GO:0005375">
    <property type="term" value="F:copper ion transmembrane transporter activity"/>
    <property type="evidence" value="ECO:0007669"/>
    <property type="project" value="UniProtKB-UniRule"/>
</dbReference>